<dbReference type="InterPro" id="IPR052165">
    <property type="entry name" value="Membrane_assoc_protease"/>
</dbReference>
<evidence type="ECO:0000313" key="8">
    <source>
        <dbReference type="EMBL" id="TFE83598.1"/>
    </source>
</evidence>
<dbReference type="Proteomes" id="UP000298246">
    <property type="component" value="Unassembled WGS sequence"/>
</dbReference>
<dbReference type="InterPro" id="IPR012340">
    <property type="entry name" value="NA-bd_OB-fold"/>
</dbReference>
<gene>
    <name evidence="8" type="ORF">B5M42_22645</name>
</gene>
<dbReference type="InterPro" id="IPR056739">
    <property type="entry name" value="NfeD_membrane"/>
</dbReference>
<name>A0A4Y8PRQ3_9BACL</name>
<evidence type="ECO:0000313" key="9">
    <source>
        <dbReference type="Proteomes" id="UP000298246"/>
    </source>
</evidence>
<dbReference type="AlphaFoldDB" id="A0A4Y8PRQ3"/>
<dbReference type="PANTHER" id="PTHR33507:SF3">
    <property type="entry name" value="INNER MEMBRANE PROTEIN YBBJ"/>
    <property type="match status" value="1"/>
</dbReference>
<dbReference type="Gene3D" id="2.40.50.140">
    <property type="entry name" value="Nucleic acid-binding proteins"/>
    <property type="match status" value="1"/>
</dbReference>
<keyword evidence="4 5" id="KW-0472">Membrane</keyword>
<reference evidence="8 9" key="1">
    <citation type="submission" date="2017-03" db="EMBL/GenBank/DDBJ databases">
        <title>Isolation of Levoglucosan Utilizing Bacteria.</title>
        <authorList>
            <person name="Arya A.S."/>
        </authorList>
    </citation>
    <scope>NUCLEOTIDE SEQUENCE [LARGE SCALE GENOMIC DNA]</scope>
    <source>
        <strain evidence="8 9">MEC069</strain>
    </source>
</reference>
<sequence>MMLSAYMSAAGQLAQDMGWMERVSAVLTHPVTVTALLLIGIVGIALEMLFFSTGLFGLTGLIGFGLYFLGFYWSGAAGFGDLAIFAAGFVLLLLELVVPSFGVLTLLGAACLVGGVLAAAADPAQAGVQLGVALAIALVVIGVSFKYLQHRGVWHRLILKERLSTDKGFTSNPDRSYLLGAKGMSLTPLRPSGTALIGSERVDVVTEGSFVTPDSPIVVVRVEGTRVVVQQQENIKI</sequence>
<evidence type="ECO:0000259" key="7">
    <source>
        <dbReference type="Pfam" id="PF24961"/>
    </source>
</evidence>
<dbReference type="OrthoDB" id="9806253at2"/>
<dbReference type="RefSeq" id="WP_134757069.1">
    <property type="nucleotide sequence ID" value="NZ_MYFO02000016.1"/>
</dbReference>
<dbReference type="Pfam" id="PF24961">
    <property type="entry name" value="NfeD_membrane"/>
    <property type="match status" value="1"/>
</dbReference>
<dbReference type="GO" id="GO:0005886">
    <property type="term" value="C:plasma membrane"/>
    <property type="evidence" value="ECO:0007669"/>
    <property type="project" value="TreeGrafter"/>
</dbReference>
<evidence type="ECO:0000256" key="3">
    <source>
        <dbReference type="ARBA" id="ARBA00022989"/>
    </source>
</evidence>
<keyword evidence="2 5" id="KW-0812">Transmembrane</keyword>
<accession>A0A4Y8PRQ3</accession>
<feature type="domain" description="NfeD integral membrane" evidence="7">
    <location>
        <begin position="34"/>
        <end position="143"/>
    </location>
</feature>
<feature type="transmembrane region" description="Helical" evidence="5">
    <location>
        <begin position="24"/>
        <end position="42"/>
    </location>
</feature>
<proteinExistence type="predicted"/>
<dbReference type="Pfam" id="PF01957">
    <property type="entry name" value="NfeD"/>
    <property type="match status" value="1"/>
</dbReference>
<evidence type="ECO:0000256" key="1">
    <source>
        <dbReference type="ARBA" id="ARBA00004141"/>
    </source>
</evidence>
<dbReference type="EMBL" id="MYFO01000046">
    <property type="protein sequence ID" value="TFE83598.1"/>
    <property type="molecule type" value="Genomic_DNA"/>
</dbReference>
<evidence type="ECO:0000259" key="6">
    <source>
        <dbReference type="Pfam" id="PF01957"/>
    </source>
</evidence>
<organism evidence="8 9">
    <name type="scientific">Paenibacillus athensensis</name>
    <dbReference type="NCBI Taxonomy" id="1967502"/>
    <lineage>
        <taxon>Bacteria</taxon>
        <taxon>Bacillati</taxon>
        <taxon>Bacillota</taxon>
        <taxon>Bacilli</taxon>
        <taxon>Bacillales</taxon>
        <taxon>Paenibacillaceae</taxon>
        <taxon>Paenibacillus</taxon>
    </lineage>
</organism>
<feature type="domain" description="NfeD-like C-terminal" evidence="6">
    <location>
        <begin position="178"/>
        <end position="230"/>
    </location>
</feature>
<evidence type="ECO:0000256" key="2">
    <source>
        <dbReference type="ARBA" id="ARBA00022692"/>
    </source>
</evidence>
<feature type="transmembrane region" description="Helical" evidence="5">
    <location>
        <begin position="127"/>
        <end position="148"/>
    </location>
</feature>
<keyword evidence="9" id="KW-1185">Reference proteome</keyword>
<comment type="caution">
    <text evidence="8">The sequence shown here is derived from an EMBL/GenBank/DDBJ whole genome shotgun (WGS) entry which is preliminary data.</text>
</comment>
<feature type="transmembrane region" description="Helical" evidence="5">
    <location>
        <begin position="49"/>
        <end position="69"/>
    </location>
</feature>
<keyword evidence="3 5" id="KW-1133">Transmembrane helix</keyword>
<protein>
    <submittedName>
        <fullName evidence="8">Uncharacterized protein</fullName>
    </submittedName>
</protein>
<evidence type="ECO:0000256" key="4">
    <source>
        <dbReference type="ARBA" id="ARBA00023136"/>
    </source>
</evidence>
<dbReference type="PANTHER" id="PTHR33507">
    <property type="entry name" value="INNER MEMBRANE PROTEIN YBBJ"/>
    <property type="match status" value="1"/>
</dbReference>
<comment type="subcellular location">
    <subcellularLocation>
        <location evidence="1">Membrane</location>
        <topology evidence="1">Multi-pass membrane protein</topology>
    </subcellularLocation>
</comment>
<evidence type="ECO:0000256" key="5">
    <source>
        <dbReference type="SAM" id="Phobius"/>
    </source>
</evidence>
<dbReference type="InterPro" id="IPR002810">
    <property type="entry name" value="NfeD-like_C"/>
</dbReference>